<sequence length="95" mass="10730">MQEEESFDGNGSLLIIIQCNIHSRVMLFATIFGQPRSFRSIGDKPSEELLKKVDGIACGVIRSLKTREQALPFCKSDYIAMNISYVFFYGSESKQ</sequence>
<dbReference type="Proteomes" id="UP000325315">
    <property type="component" value="Unassembled WGS sequence"/>
</dbReference>
<keyword evidence="2" id="KW-1185">Reference proteome</keyword>
<evidence type="ECO:0000313" key="1">
    <source>
        <dbReference type="EMBL" id="KAA3459941.1"/>
    </source>
</evidence>
<organism evidence="1 2">
    <name type="scientific">Gossypium australe</name>
    <dbReference type="NCBI Taxonomy" id="47621"/>
    <lineage>
        <taxon>Eukaryota</taxon>
        <taxon>Viridiplantae</taxon>
        <taxon>Streptophyta</taxon>
        <taxon>Embryophyta</taxon>
        <taxon>Tracheophyta</taxon>
        <taxon>Spermatophyta</taxon>
        <taxon>Magnoliopsida</taxon>
        <taxon>eudicotyledons</taxon>
        <taxon>Gunneridae</taxon>
        <taxon>Pentapetalae</taxon>
        <taxon>rosids</taxon>
        <taxon>malvids</taxon>
        <taxon>Malvales</taxon>
        <taxon>Malvaceae</taxon>
        <taxon>Malvoideae</taxon>
        <taxon>Gossypium</taxon>
    </lineage>
</organism>
<accession>A0A5B6UPB1</accession>
<dbReference type="AlphaFoldDB" id="A0A5B6UPB1"/>
<comment type="caution">
    <text evidence="1">The sequence shown here is derived from an EMBL/GenBank/DDBJ whole genome shotgun (WGS) entry which is preliminary data.</text>
</comment>
<protein>
    <submittedName>
        <fullName evidence="1">Interaptin-like isoform X3</fullName>
    </submittedName>
</protein>
<gene>
    <name evidence="1" type="ORF">EPI10_026658</name>
</gene>
<reference evidence="2" key="1">
    <citation type="journal article" date="2019" name="Plant Biotechnol. J.">
        <title>Genome sequencing of the Australian wild diploid species Gossypium australe highlights disease resistance and delayed gland morphogenesis.</title>
        <authorList>
            <person name="Cai Y."/>
            <person name="Cai X."/>
            <person name="Wang Q."/>
            <person name="Wang P."/>
            <person name="Zhang Y."/>
            <person name="Cai C."/>
            <person name="Xu Y."/>
            <person name="Wang K."/>
            <person name="Zhou Z."/>
            <person name="Wang C."/>
            <person name="Geng S."/>
            <person name="Li B."/>
            <person name="Dong Q."/>
            <person name="Hou Y."/>
            <person name="Wang H."/>
            <person name="Ai P."/>
            <person name="Liu Z."/>
            <person name="Yi F."/>
            <person name="Sun M."/>
            <person name="An G."/>
            <person name="Cheng J."/>
            <person name="Zhang Y."/>
            <person name="Shi Q."/>
            <person name="Xie Y."/>
            <person name="Shi X."/>
            <person name="Chang Y."/>
            <person name="Huang F."/>
            <person name="Chen Y."/>
            <person name="Hong S."/>
            <person name="Mi L."/>
            <person name="Sun Q."/>
            <person name="Zhang L."/>
            <person name="Zhou B."/>
            <person name="Peng R."/>
            <person name="Zhang X."/>
            <person name="Liu F."/>
        </authorList>
    </citation>
    <scope>NUCLEOTIDE SEQUENCE [LARGE SCALE GENOMIC DNA]</scope>
    <source>
        <strain evidence="2">cv. PA1801</strain>
    </source>
</reference>
<dbReference type="OrthoDB" id="1735671at2759"/>
<dbReference type="EMBL" id="SMMG02000009">
    <property type="protein sequence ID" value="KAA3459941.1"/>
    <property type="molecule type" value="Genomic_DNA"/>
</dbReference>
<proteinExistence type="predicted"/>
<name>A0A5B6UPB1_9ROSI</name>
<evidence type="ECO:0000313" key="2">
    <source>
        <dbReference type="Proteomes" id="UP000325315"/>
    </source>
</evidence>